<organism evidence="2">
    <name type="scientific">Inoviridae sp. ctNqM18</name>
    <dbReference type="NCBI Taxonomy" id="2825780"/>
    <lineage>
        <taxon>Viruses</taxon>
        <taxon>Monodnaviria</taxon>
        <taxon>Loebvirae</taxon>
        <taxon>Hofneiviricota</taxon>
        <taxon>Faserviricetes</taxon>
        <taxon>Tubulavirales</taxon>
        <taxon>Inoviridae</taxon>
    </lineage>
</organism>
<evidence type="ECO:0000313" key="2">
    <source>
        <dbReference type="EMBL" id="DAF88486.1"/>
    </source>
</evidence>
<sequence length="33" mass="3648">MIMDPAISFLCKVFLAVFAVAAVIKYYLLPVIS</sequence>
<reference evidence="2" key="1">
    <citation type="journal article" date="2021" name="Proc. Natl. Acad. Sci. U.S.A.">
        <title>A Catalog of Tens of Thousands of Viruses from Human Metagenomes Reveals Hidden Associations with Chronic Diseases.</title>
        <authorList>
            <person name="Tisza M.J."/>
            <person name="Buck C.B."/>
        </authorList>
    </citation>
    <scope>NUCLEOTIDE SEQUENCE</scope>
    <source>
        <strain evidence="2">CtNqM18</strain>
    </source>
</reference>
<keyword evidence="1" id="KW-1133">Transmembrane helix</keyword>
<accession>A0A8S5U226</accession>
<dbReference type="EMBL" id="BK015986">
    <property type="protein sequence ID" value="DAF88486.1"/>
    <property type="molecule type" value="Genomic_DNA"/>
</dbReference>
<evidence type="ECO:0000256" key="1">
    <source>
        <dbReference type="SAM" id="Phobius"/>
    </source>
</evidence>
<protein>
    <submittedName>
        <fullName evidence="2">Uncharacterized protein</fullName>
    </submittedName>
</protein>
<keyword evidence="1" id="KW-0812">Transmembrane</keyword>
<proteinExistence type="predicted"/>
<name>A0A8S5U226_9VIRU</name>
<feature type="transmembrane region" description="Helical" evidence="1">
    <location>
        <begin position="6"/>
        <end position="28"/>
    </location>
</feature>
<keyword evidence="1" id="KW-0472">Membrane</keyword>